<dbReference type="InterPro" id="IPR036291">
    <property type="entry name" value="NAD(P)-bd_dom_sf"/>
</dbReference>
<dbReference type="Proteomes" id="UP000623467">
    <property type="component" value="Unassembled WGS sequence"/>
</dbReference>
<name>A0A8H6XYM7_9AGAR</name>
<dbReference type="InterPro" id="IPR002347">
    <property type="entry name" value="SDR_fam"/>
</dbReference>
<accession>A0A8H6XYM7</accession>
<keyword evidence="6" id="KW-1185">Reference proteome</keyword>
<evidence type="ECO:0000256" key="4">
    <source>
        <dbReference type="SAM" id="SignalP"/>
    </source>
</evidence>
<comment type="caution">
    <text evidence="5">The sequence shown here is derived from an EMBL/GenBank/DDBJ whole genome shotgun (WGS) entry which is preliminary data.</text>
</comment>
<dbReference type="SUPFAM" id="SSF51735">
    <property type="entry name" value="NAD(P)-binding Rossmann-fold domains"/>
    <property type="match status" value="1"/>
</dbReference>
<evidence type="ECO:0000313" key="5">
    <source>
        <dbReference type="EMBL" id="KAF7350730.1"/>
    </source>
</evidence>
<keyword evidence="3" id="KW-0560">Oxidoreductase</keyword>
<dbReference type="PANTHER" id="PTHR24320:SF282">
    <property type="entry name" value="WW DOMAIN-CONTAINING OXIDOREDUCTASE"/>
    <property type="match status" value="1"/>
</dbReference>
<evidence type="ECO:0000256" key="1">
    <source>
        <dbReference type="ARBA" id="ARBA00006484"/>
    </source>
</evidence>
<protein>
    <submittedName>
        <fullName evidence="5">Short-chain dehydrogenase/reductase family protein</fullName>
    </submittedName>
</protein>
<dbReference type="OrthoDB" id="191139at2759"/>
<dbReference type="Pfam" id="PF00106">
    <property type="entry name" value="adh_short"/>
    <property type="match status" value="1"/>
</dbReference>
<evidence type="ECO:0000313" key="6">
    <source>
        <dbReference type="Proteomes" id="UP000623467"/>
    </source>
</evidence>
<sequence length="332" mass="35804">MLPSLLGNFISSTMSLFALLSSPGPAFVPQRDISDFSGKTVLITGGNTGIGYQTAKELLLKGASVYLAARTPSKGIQAIDQLEAETTRRAKFLELDLADLQSVRRAATKFLHQESTLDILFNNGQVRGVMEPPTHMLTAQGLDLQFGTNVVGHFFLTELLIPALNVSRSAPARIINLSSSGHRNAPPGTGIEFDSLNGGEQRDSWIAKWGNVAPTLLYGQSKLGNILISNHFAAKYDTLVSTALHPGGIRTELRRYGSGLMHIVKDKLLYPPSMGAITPLWAATTASPSEINGLYLVPWAQVASAGDADERTTDVELRNGLIAYLEKQIEGF</sequence>
<dbReference type="GO" id="GO:0016491">
    <property type="term" value="F:oxidoreductase activity"/>
    <property type="evidence" value="ECO:0007669"/>
    <property type="project" value="UniProtKB-KW"/>
</dbReference>
<evidence type="ECO:0000256" key="3">
    <source>
        <dbReference type="ARBA" id="ARBA00023002"/>
    </source>
</evidence>
<dbReference type="EMBL" id="JACAZH010000014">
    <property type="protein sequence ID" value="KAF7350730.1"/>
    <property type="molecule type" value="Genomic_DNA"/>
</dbReference>
<keyword evidence="4" id="KW-0732">Signal</keyword>
<keyword evidence="2" id="KW-0521">NADP</keyword>
<dbReference type="PRINTS" id="PR00081">
    <property type="entry name" value="GDHRDH"/>
</dbReference>
<dbReference type="AlphaFoldDB" id="A0A8H6XYM7"/>
<proteinExistence type="inferred from homology"/>
<organism evidence="5 6">
    <name type="scientific">Mycena sanguinolenta</name>
    <dbReference type="NCBI Taxonomy" id="230812"/>
    <lineage>
        <taxon>Eukaryota</taxon>
        <taxon>Fungi</taxon>
        <taxon>Dikarya</taxon>
        <taxon>Basidiomycota</taxon>
        <taxon>Agaricomycotina</taxon>
        <taxon>Agaricomycetes</taxon>
        <taxon>Agaricomycetidae</taxon>
        <taxon>Agaricales</taxon>
        <taxon>Marasmiineae</taxon>
        <taxon>Mycenaceae</taxon>
        <taxon>Mycena</taxon>
    </lineage>
</organism>
<comment type="similarity">
    <text evidence="1">Belongs to the short-chain dehydrogenases/reductases (SDR) family.</text>
</comment>
<feature type="chain" id="PRO_5034748948" evidence="4">
    <location>
        <begin position="27"/>
        <end position="332"/>
    </location>
</feature>
<feature type="signal peptide" evidence="4">
    <location>
        <begin position="1"/>
        <end position="26"/>
    </location>
</feature>
<evidence type="ECO:0000256" key="2">
    <source>
        <dbReference type="ARBA" id="ARBA00022857"/>
    </source>
</evidence>
<gene>
    <name evidence="5" type="ORF">MSAN_01634100</name>
</gene>
<reference evidence="5" key="1">
    <citation type="submission" date="2020-05" db="EMBL/GenBank/DDBJ databases">
        <title>Mycena genomes resolve the evolution of fungal bioluminescence.</title>
        <authorList>
            <person name="Tsai I.J."/>
        </authorList>
    </citation>
    <scope>NUCLEOTIDE SEQUENCE</scope>
    <source>
        <strain evidence="5">160909Yilan</strain>
    </source>
</reference>
<dbReference type="PANTHER" id="PTHR24320">
    <property type="entry name" value="RETINOL DEHYDROGENASE"/>
    <property type="match status" value="1"/>
</dbReference>
<dbReference type="Gene3D" id="3.40.50.720">
    <property type="entry name" value="NAD(P)-binding Rossmann-like Domain"/>
    <property type="match status" value="1"/>
</dbReference>